<dbReference type="Proteomes" id="UP000256520">
    <property type="component" value="Unassembled WGS sequence"/>
</dbReference>
<reference evidence="5" key="1">
    <citation type="submission" date="2017-11" db="EMBL/GenBank/DDBJ databases">
        <authorList>
            <person name="Zhu W."/>
        </authorList>
    </citation>
    <scope>NUCLEOTIDE SEQUENCE [LARGE SCALE GENOMIC DNA]</scope>
    <source>
        <strain evidence="5">CAU 1051</strain>
    </source>
</reference>
<evidence type="ECO:0000313" key="5">
    <source>
        <dbReference type="Proteomes" id="UP000256520"/>
    </source>
</evidence>
<keyword evidence="2" id="KW-0012">Acyltransferase</keyword>
<keyword evidence="5" id="KW-1185">Reference proteome</keyword>
<protein>
    <submittedName>
        <fullName evidence="4">GNAT family N-acetyltransferase</fullName>
    </submittedName>
</protein>
<dbReference type="PANTHER" id="PTHR43420">
    <property type="entry name" value="ACETYLTRANSFERASE"/>
    <property type="match status" value="1"/>
</dbReference>
<dbReference type="Pfam" id="PF13508">
    <property type="entry name" value="Acetyltransf_7"/>
    <property type="match status" value="1"/>
</dbReference>
<proteinExistence type="predicted"/>
<comment type="caution">
    <text evidence="4">The sequence shown here is derived from an EMBL/GenBank/DDBJ whole genome shotgun (WGS) entry which is preliminary data.</text>
</comment>
<gene>
    <name evidence="4" type="ORF">CWR45_18630</name>
</gene>
<accession>A0A3D8PG27</accession>
<evidence type="ECO:0000256" key="2">
    <source>
        <dbReference type="ARBA" id="ARBA00023315"/>
    </source>
</evidence>
<dbReference type="AlphaFoldDB" id="A0A3D8PG27"/>
<dbReference type="Gene3D" id="3.40.630.30">
    <property type="match status" value="1"/>
</dbReference>
<name>A0A3D8PG27_9BACI</name>
<evidence type="ECO:0000313" key="4">
    <source>
        <dbReference type="EMBL" id="RDW15036.1"/>
    </source>
</evidence>
<evidence type="ECO:0000259" key="3">
    <source>
        <dbReference type="PROSITE" id="PS51186"/>
    </source>
</evidence>
<organism evidence="4 5">
    <name type="scientific">Oceanobacillus chungangensis</name>
    <dbReference type="NCBI Taxonomy" id="1229152"/>
    <lineage>
        <taxon>Bacteria</taxon>
        <taxon>Bacillati</taxon>
        <taxon>Bacillota</taxon>
        <taxon>Bacilli</taxon>
        <taxon>Bacillales</taxon>
        <taxon>Bacillaceae</taxon>
        <taxon>Oceanobacillus</taxon>
    </lineage>
</organism>
<dbReference type="GO" id="GO:0016747">
    <property type="term" value="F:acyltransferase activity, transferring groups other than amino-acyl groups"/>
    <property type="evidence" value="ECO:0007669"/>
    <property type="project" value="InterPro"/>
</dbReference>
<feature type="domain" description="N-acetyltransferase" evidence="3">
    <location>
        <begin position="10"/>
        <end position="176"/>
    </location>
</feature>
<dbReference type="InterPro" id="IPR016181">
    <property type="entry name" value="Acyl_CoA_acyltransferase"/>
</dbReference>
<dbReference type="RefSeq" id="WP_115751361.1">
    <property type="nucleotide sequence ID" value="NZ_PIOD01000029.1"/>
</dbReference>
<dbReference type="InterPro" id="IPR000182">
    <property type="entry name" value="GNAT_dom"/>
</dbReference>
<dbReference type="CDD" id="cd04301">
    <property type="entry name" value="NAT_SF"/>
    <property type="match status" value="1"/>
</dbReference>
<evidence type="ECO:0000256" key="1">
    <source>
        <dbReference type="ARBA" id="ARBA00022679"/>
    </source>
</evidence>
<dbReference type="InterPro" id="IPR050680">
    <property type="entry name" value="YpeA/RimI_acetyltransf"/>
</dbReference>
<sequence length="179" mass="20913">MFREYEFDNYMVRIAEETDTESVIRLLQDTASSLQKKGILQWEYLLLGEDTKEIEQGVVAGTTYVVEANGEMVAAFNFSSKQNDWDIALWGKRNDAAYYIHRLAVNPKYRHQQIGRKLLSWIDHNLKLENGSVRLDCIANNPVLNKFYLDAGFTFVGYGEQEEERFSKYEKIHQVEKEE</sequence>
<dbReference type="SUPFAM" id="SSF55729">
    <property type="entry name" value="Acyl-CoA N-acyltransferases (Nat)"/>
    <property type="match status" value="1"/>
</dbReference>
<dbReference type="PROSITE" id="PS51186">
    <property type="entry name" value="GNAT"/>
    <property type="match status" value="1"/>
</dbReference>
<keyword evidence="1 4" id="KW-0808">Transferase</keyword>
<dbReference type="EMBL" id="PIOD01000029">
    <property type="protein sequence ID" value="RDW15036.1"/>
    <property type="molecule type" value="Genomic_DNA"/>
</dbReference>
<dbReference type="OrthoDB" id="6382410at2"/>